<evidence type="ECO:0000259" key="5">
    <source>
        <dbReference type="SMART" id="SM01383"/>
    </source>
</evidence>
<dbReference type="AlphaFoldDB" id="A0A385GNJ7"/>
<evidence type="ECO:0000313" key="6">
    <source>
        <dbReference type="EMBL" id="AXX76213.1"/>
    </source>
</evidence>
<dbReference type="Pfam" id="PF03947">
    <property type="entry name" value="Ribosomal_L2_C"/>
    <property type="match status" value="1"/>
</dbReference>
<keyword evidence="3" id="KW-0687">Ribonucleoprotein</keyword>
<keyword evidence="2 6" id="KW-0689">Ribosomal protein</keyword>
<dbReference type="SMART" id="SM01382">
    <property type="entry name" value="Ribosomal_L2_C"/>
    <property type="match status" value="1"/>
</dbReference>
<dbReference type="SUPFAM" id="SSF50249">
    <property type="entry name" value="Nucleic acid-binding proteins"/>
    <property type="match status" value="1"/>
</dbReference>
<sequence length="238" mass="27472">MIIFKINCKKKLGKSNKGIIITRHKEIGNKSLYIPIDLNYFNYNKKLSFILYDTKYNFYYRNTKLILLICLSGKLKGEHRYILKPLNKKYNDIINFYNKHSKKEGDINYLGYFSIGDKLYNIEFDPYKISKLCVAYKSYAVILNILQNKIILKLPSNKLIYINILCRGSYGCTDDIKNIYNKTTAGSSRLLGIRPTVRGTAMNACDHPHGGGEGKSPIGRKTRYTFKGKQYKGIKTTK</sequence>
<dbReference type="SMART" id="SM01383">
    <property type="entry name" value="Ribosomal_L2"/>
    <property type="match status" value="1"/>
</dbReference>
<dbReference type="GO" id="GO:0005762">
    <property type="term" value="C:mitochondrial large ribosomal subunit"/>
    <property type="evidence" value="ECO:0007669"/>
    <property type="project" value="TreeGrafter"/>
</dbReference>
<evidence type="ECO:0000256" key="3">
    <source>
        <dbReference type="ARBA" id="ARBA00023274"/>
    </source>
</evidence>
<proteinExistence type="inferred from homology"/>
<reference evidence="6" key="1">
    <citation type="journal article" date="2018" name="Int. J. Parasitol.">
        <title>Insights into the evolution and drug susceptibility of Babesia duncani from the sequence of its mitochondrial and apicoplast genomes.</title>
        <authorList>
            <person name="Virji A.Z."/>
            <person name="Thekkiniath J."/>
            <person name="Ma W."/>
            <person name="Lawres L."/>
            <person name="Knight J."/>
            <person name="Swei A."/>
            <person name="Roch K.L."/>
            <person name="Ben Mamoun C."/>
        </authorList>
    </citation>
    <scope>NUCLEOTIDE SEQUENCE</scope>
    <source>
        <strain evidence="6">WA-1</strain>
    </source>
</reference>
<feature type="domain" description="Large ribosomal subunit protein uL2 RNA-binding" evidence="5">
    <location>
        <begin position="13"/>
        <end position="96"/>
    </location>
</feature>
<dbReference type="GO" id="GO:0003723">
    <property type="term" value="F:RNA binding"/>
    <property type="evidence" value="ECO:0007669"/>
    <property type="project" value="TreeGrafter"/>
</dbReference>
<dbReference type="PANTHER" id="PTHR13691">
    <property type="entry name" value="RIBOSOMAL PROTEIN L2"/>
    <property type="match status" value="1"/>
</dbReference>
<organism evidence="6">
    <name type="scientific">Babesia duncani</name>
    <dbReference type="NCBI Taxonomy" id="323732"/>
    <lineage>
        <taxon>Eukaryota</taxon>
        <taxon>Sar</taxon>
        <taxon>Alveolata</taxon>
        <taxon>Apicomplexa</taxon>
        <taxon>Aconoidasida</taxon>
        <taxon>Piroplasmida</taxon>
        <taxon>Babesiidae</taxon>
        <taxon>Babesia</taxon>
    </lineage>
</organism>
<gene>
    <name evidence="6" type="primary">rpl2</name>
</gene>
<protein>
    <submittedName>
        <fullName evidence="6">Ribosomal protein L2</fullName>
    </submittedName>
</protein>
<evidence type="ECO:0000259" key="4">
    <source>
        <dbReference type="SMART" id="SM01382"/>
    </source>
</evidence>
<feature type="domain" description="Large ribosomal subunit protein uL2 C-terminal" evidence="4">
    <location>
        <begin position="102"/>
        <end position="230"/>
    </location>
</feature>
<dbReference type="PANTHER" id="PTHR13691:SF5">
    <property type="entry name" value="LARGE RIBOSOMAL SUBUNIT PROTEIN UL2M"/>
    <property type="match status" value="1"/>
</dbReference>
<dbReference type="PROSITE" id="PS00467">
    <property type="entry name" value="RIBOSOMAL_L2"/>
    <property type="match status" value="1"/>
</dbReference>
<dbReference type="SUPFAM" id="SSF50104">
    <property type="entry name" value="Translation proteins SH3-like domain"/>
    <property type="match status" value="1"/>
</dbReference>
<dbReference type="Gene3D" id="2.40.50.140">
    <property type="entry name" value="Nucleic acid-binding proteins"/>
    <property type="match status" value="1"/>
</dbReference>
<dbReference type="InterPro" id="IPR008991">
    <property type="entry name" value="Translation_prot_SH3-like_sf"/>
</dbReference>
<dbReference type="InterPro" id="IPR022669">
    <property type="entry name" value="Ribosomal_uL2_C"/>
</dbReference>
<evidence type="ECO:0000256" key="1">
    <source>
        <dbReference type="ARBA" id="ARBA00005636"/>
    </source>
</evidence>
<dbReference type="InterPro" id="IPR014726">
    <property type="entry name" value="Ribosomal_uL2_dom3"/>
</dbReference>
<name>A0A385GNJ7_9APIC</name>
<accession>A0A385GNJ7</accession>
<dbReference type="GO" id="GO:0032543">
    <property type="term" value="P:mitochondrial translation"/>
    <property type="evidence" value="ECO:0007669"/>
    <property type="project" value="TreeGrafter"/>
</dbReference>
<dbReference type="EMBL" id="MH107388">
    <property type="protein sequence ID" value="AXX76213.1"/>
    <property type="molecule type" value="Genomic_DNA"/>
</dbReference>
<dbReference type="InterPro" id="IPR012340">
    <property type="entry name" value="NA-bd_OB-fold"/>
</dbReference>
<dbReference type="InterPro" id="IPR022671">
    <property type="entry name" value="Ribosomal_uL2_CS"/>
</dbReference>
<dbReference type="InterPro" id="IPR022666">
    <property type="entry name" value="Ribosomal_uL2_RNA-bd_dom"/>
</dbReference>
<dbReference type="Gene3D" id="4.10.950.10">
    <property type="entry name" value="Ribosomal protein L2, domain 3"/>
    <property type="match status" value="1"/>
</dbReference>
<dbReference type="InterPro" id="IPR014722">
    <property type="entry name" value="Rib_uL2_dom2"/>
</dbReference>
<dbReference type="PIRSF" id="PIRSF002158">
    <property type="entry name" value="Ribosomal_L2"/>
    <property type="match status" value="1"/>
</dbReference>
<evidence type="ECO:0000256" key="2">
    <source>
        <dbReference type="ARBA" id="ARBA00022980"/>
    </source>
</evidence>
<dbReference type="InterPro" id="IPR002171">
    <property type="entry name" value="Ribosomal_uL2"/>
</dbReference>
<dbReference type="Gene3D" id="2.30.30.30">
    <property type="match status" value="1"/>
</dbReference>
<dbReference type="GO" id="GO:0003735">
    <property type="term" value="F:structural constituent of ribosome"/>
    <property type="evidence" value="ECO:0007669"/>
    <property type="project" value="InterPro"/>
</dbReference>
<comment type="similarity">
    <text evidence="1">Belongs to the universal ribosomal protein uL2 family.</text>
</comment>